<evidence type="ECO:0000313" key="1">
    <source>
        <dbReference type="EMBL" id="CAB4150761.1"/>
    </source>
</evidence>
<sequence length="64" mass="7317">MHLTLGSMKKQIDLFGNEISMEHATEKVVIQDTKKPVENSLQPITPYTICKESKDITWIINTQT</sequence>
<proteinExistence type="predicted"/>
<reference evidence="1" key="1">
    <citation type="submission" date="2020-04" db="EMBL/GenBank/DDBJ databases">
        <authorList>
            <person name="Chiriac C."/>
            <person name="Salcher M."/>
            <person name="Ghai R."/>
            <person name="Kavagutti S V."/>
        </authorList>
    </citation>
    <scope>NUCLEOTIDE SEQUENCE</scope>
</reference>
<organism evidence="1">
    <name type="scientific">uncultured Caudovirales phage</name>
    <dbReference type="NCBI Taxonomy" id="2100421"/>
    <lineage>
        <taxon>Viruses</taxon>
        <taxon>Duplodnaviria</taxon>
        <taxon>Heunggongvirae</taxon>
        <taxon>Uroviricota</taxon>
        <taxon>Caudoviricetes</taxon>
        <taxon>Peduoviridae</taxon>
        <taxon>Maltschvirus</taxon>
        <taxon>Maltschvirus maltsch</taxon>
    </lineage>
</organism>
<dbReference type="EMBL" id="LR796549">
    <property type="protein sequence ID" value="CAB4150761.1"/>
    <property type="molecule type" value="Genomic_DNA"/>
</dbReference>
<accession>A0A6J5MXV5</accession>
<name>A0A6J5MXV5_9CAUD</name>
<gene>
    <name evidence="1" type="ORF">UFOVP574_26</name>
</gene>
<protein>
    <submittedName>
        <fullName evidence="1">Uncharacterized protein</fullName>
    </submittedName>
</protein>